<dbReference type="InterPro" id="IPR045028">
    <property type="entry name" value="DinG/Rad3-like"/>
</dbReference>
<dbReference type="PRINTS" id="PR00852">
    <property type="entry name" value="XRODRMPGMNTD"/>
</dbReference>
<dbReference type="AlphaFoldDB" id="A0A9P1CHP1"/>
<dbReference type="EMBL" id="CAMXCT010001523">
    <property type="protein sequence ID" value="CAI3990848.1"/>
    <property type="molecule type" value="Genomic_DNA"/>
</dbReference>
<keyword evidence="4" id="KW-0547">Nucleotide-binding</keyword>
<dbReference type="Gene3D" id="3.40.50.300">
    <property type="entry name" value="P-loop containing nucleotide triphosphate hydrolases"/>
    <property type="match status" value="1"/>
</dbReference>
<dbReference type="InterPro" id="IPR001945">
    <property type="entry name" value="RAD3/XPD"/>
</dbReference>
<proteinExistence type="predicted"/>
<dbReference type="GO" id="GO:0005634">
    <property type="term" value="C:nucleus"/>
    <property type="evidence" value="ECO:0007669"/>
    <property type="project" value="InterPro"/>
</dbReference>
<organism evidence="2">
    <name type="scientific">Cladocopium goreaui</name>
    <dbReference type="NCBI Taxonomy" id="2562237"/>
    <lineage>
        <taxon>Eukaryota</taxon>
        <taxon>Sar</taxon>
        <taxon>Alveolata</taxon>
        <taxon>Dinophyceae</taxon>
        <taxon>Suessiales</taxon>
        <taxon>Symbiodiniaceae</taxon>
        <taxon>Cladocopium</taxon>
    </lineage>
</organism>
<dbReference type="GO" id="GO:0006289">
    <property type="term" value="P:nucleotide-excision repair"/>
    <property type="evidence" value="ECO:0007669"/>
    <property type="project" value="InterPro"/>
</dbReference>
<name>A0A9P1CHP1_9DINO</name>
<dbReference type="SMART" id="SM00491">
    <property type="entry name" value="HELICc2"/>
    <property type="match status" value="1"/>
</dbReference>
<dbReference type="GO" id="GO:0016818">
    <property type="term" value="F:hydrolase activity, acting on acid anhydrides, in phosphorus-containing anhydrides"/>
    <property type="evidence" value="ECO:0007669"/>
    <property type="project" value="InterPro"/>
</dbReference>
<dbReference type="GO" id="GO:0005524">
    <property type="term" value="F:ATP binding"/>
    <property type="evidence" value="ECO:0007669"/>
    <property type="project" value="InterPro"/>
</dbReference>
<evidence type="ECO:0000313" key="4">
    <source>
        <dbReference type="EMBL" id="CAL4778160.1"/>
    </source>
</evidence>
<dbReference type="GO" id="GO:0003678">
    <property type="term" value="F:DNA helicase activity"/>
    <property type="evidence" value="ECO:0007669"/>
    <property type="project" value="InterPro"/>
</dbReference>
<dbReference type="Pfam" id="PF13307">
    <property type="entry name" value="Helicase_C_2"/>
    <property type="match status" value="1"/>
</dbReference>
<evidence type="ECO:0000313" key="5">
    <source>
        <dbReference type="Proteomes" id="UP001152797"/>
    </source>
</evidence>
<accession>A0A9P1CHP1</accession>
<sequence>MVQGSSFKCILRAKQQLHHCCSNIVDFGIGVQRQKWKRHVTLVKVAEGIDFDRHYGRCVVLFGVPFQYTLSRELRARLEFLRQHYDIKESEFLNFDAMRQASQCLGRVIRSKRDYGVMIFADQRYARSDKRSKIPDWIRHFLEPGHVFMATDLAVEAAGNFLLQMSQPYEEKKGIGASVLTPEALKDDLWADQRMTCVANPTETMRDTKQTNHDM</sequence>
<feature type="domain" description="ATP-dependent helicase C-terminal" evidence="1">
    <location>
        <begin position="7"/>
        <end position="127"/>
    </location>
</feature>
<evidence type="ECO:0000313" key="3">
    <source>
        <dbReference type="EMBL" id="CAL1144223.1"/>
    </source>
</evidence>
<comment type="caution">
    <text evidence="2">The sequence shown here is derived from an EMBL/GenBank/DDBJ whole genome shotgun (WGS) entry which is preliminary data.</text>
</comment>
<dbReference type="InterPro" id="IPR006555">
    <property type="entry name" value="ATP-dep_Helicase_C"/>
</dbReference>
<dbReference type="GO" id="GO:0045951">
    <property type="term" value="P:positive regulation of mitotic recombination"/>
    <property type="evidence" value="ECO:0007669"/>
    <property type="project" value="TreeGrafter"/>
</dbReference>
<reference evidence="3" key="2">
    <citation type="submission" date="2024-04" db="EMBL/GenBank/DDBJ databases">
        <authorList>
            <person name="Chen Y."/>
            <person name="Shah S."/>
            <person name="Dougan E. K."/>
            <person name="Thang M."/>
            <person name="Chan C."/>
        </authorList>
    </citation>
    <scope>NUCLEOTIDE SEQUENCE [LARGE SCALE GENOMIC DNA]</scope>
</reference>
<dbReference type="OrthoDB" id="272481at2759"/>
<dbReference type="PANTHER" id="PTHR11472:SF1">
    <property type="entry name" value="GENERAL TRANSCRIPTION AND DNA REPAIR FACTOR IIH HELICASE SUBUNIT XPD"/>
    <property type="match status" value="1"/>
</dbReference>
<keyword evidence="4" id="KW-0347">Helicase</keyword>
<reference evidence="2" key="1">
    <citation type="submission" date="2022-10" db="EMBL/GenBank/DDBJ databases">
        <authorList>
            <person name="Chen Y."/>
            <person name="Dougan E. K."/>
            <person name="Chan C."/>
            <person name="Rhodes N."/>
            <person name="Thang M."/>
        </authorList>
    </citation>
    <scope>NUCLEOTIDE SEQUENCE</scope>
</reference>
<gene>
    <name evidence="2" type="ORF">C1SCF055_LOCUS17800</name>
</gene>
<dbReference type="InterPro" id="IPR027417">
    <property type="entry name" value="P-loop_NTPase"/>
</dbReference>
<dbReference type="EMBL" id="CAMXCT020001523">
    <property type="protein sequence ID" value="CAL1144223.1"/>
    <property type="molecule type" value="Genomic_DNA"/>
</dbReference>
<dbReference type="EMBL" id="CAMXCT030001523">
    <property type="protein sequence ID" value="CAL4778160.1"/>
    <property type="molecule type" value="Genomic_DNA"/>
</dbReference>
<dbReference type="PANTHER" id="PTHR11472">
    <property type="entry name" value="DNA REPAIR DEAD HELICASE RAD3/XP-D SUBFAMILY MEMBER"/>
    <property type="match status" value="1"/>
</dbReference>
<protein>
    <submittedName>
        <fullName evidence="4">General transcription and DNA repair factor IIH helicase subunit XPD (TFIIH subunit XPD) (ERCC2 homolog ) (RAD3 homolog) (UV hypersensitive protein 6) (AtUVH6) (XPD homolog) (AtXPD)</fullName>
    </submittedName>
</protein>
<keyword evidence="4" id="KW-0378">Hydrolase</keyword>
<evidence type="ECO:0000259" key="1">
    <source>
        <dbReference type="SMART" id="SM00491"/>
    </source>
</evidence>
<keyword evidence="4" id="KW-0067">ATP-binding</keyword>
<dbReference type="GO" id="GO:0003684">
    <property type="term" value="F:damaged DNA binding"/>
    <property type="evidence" value="ECO:0007669"/>
    <property type="project" value="TreeGrafter"/>
</dbReference>
<keyword evidence="5" id="KW-1185">Reference proteome</keyword>
<evidence type="ECO:0000313" key="2">
    <source>
        <dbReference type="EMBL" id="CAI3990848.1"/>
    </source>
</evidence>
<dbReference type="Proteomes" id="UP001152797">
    <property type="component" value="Unassembled WGS sequence"/>
</dbReference>
<dbReference type="GO" id="GO:0006366">
    <property type="term" value="P:transcription by RNA polymerase II"/>
    <property type="evidence" value="ECO:0007669"/>
    <property type="project" value="TreeGrafter"/>
</dbReference>